<evidence type="ECO:0000313" key="2">
    <source>
        <dbReference type="EMBL" id="GAA4266620.1"/>
    </source>
</evidence>
<evidence type="ECO:0000256" key="1">
    <source>
        <dbReference type="SAM" id="MobiDB-lite"/>
    </source>
</evidence>
<dbReference type="EMBL" id="BAABAU010000002">
    <property type="protein sequence ID" value="GAA4266620.1"/>
    <property type="molecule type" value="Genomic_DNA"/>
</dbReference>
<comment type="caution">
    <text evidence="2">The sequence shown here is derived from an EMBL/GenBank/DDBJ whole genome shotgun (WGS) entry which is preliminary data.</text>
</comment>
<feature type="region of interest" description="Disordered" evidence="1">
    <location>
        <begin position="62"/>
        <end position="118"/>
    </location>
</feature>
<gene>
    <name evidence="2" type="ORF">GCM10022256_22320</name>
</gene>
<evidence type="ECO:0000313" key="3">
    <source>
        <dbReference type="Proteomes" id="UP001501594"/>
    </source>
</evidence>
<keyword evidence="3" id="KW-1185">Reference proteome</keyword>
<name>A0ABP8E3L5_9MICO</name>
<accession>A0ABP8E3L5</accession>
<feature type="compositionally biased region" description="Basic and acidic residues" evidence="1">
    <location>
        <begin position="78"/>
        <end position="87"/>
    </location>
</feature>
<sequence>MSELHDELIVEVVAEGRRSPGDMRRSSSEPHIAEVPAVMVDVSAQSCINQSQARPHPEAVIAFRGRPPGSVHPGSPREAMRRNDTERQAACFTGVTGDTSEAGATGDTGNYVARPSNA</sequence>
<protein>
    <submittedName>
        <fullName evidence="2">Uncharacterized protein</fullName>
    </submittedName>
</protein>
<organism evidence="2 3">
    <name type="scientific">Frondihabitans peucedani</name>
    <dbReference type="NCBI Taxonomy" id="598626"/>
    <lineage>
        <taxon>Bacteria</taxon>
        <taxon>Bacillati</taxon>
        <taxon>Actinomycetota</taxon>
        <taxon>Actinomycetes</taxon>
        <taxon>Micrococcales</taxon>
        <taxon>Microbacteriaceae</taxon>
        <taxon>Frondihabitans</taxon>
    </lineage>
</organism>
<reference evidence="3" key="1">
    <citation type="journal article" date="2019" name="Int. J. Syst. Evol. Microbiol.">
        <title>The Global Catalogue of Microorganisms (GCM) 10K type strain sequencing project: providing services to taxonomists for standard genome sequencing and annotation.</title>
        <authorList>
            <consortium name="The Broad Institute Genomics Platform"/>
            <consortium name="The Broad Institute Genome Sequencing Center for Infectious Disease"/>
            <person name="Wu L."/>
            <person name="Ma J."/>
        </authorList>
    </citation>
    <scope>NUCLEOTIDE SEQUENCE [LARGE SCALE GENOMIC DNA]</scope>
    <source>
        <strain evidence="3">JCM 17442</strain>
    </source>
</reference>
<proteinExistence type="predicted"/>
<dbReference type="Proteomes" id="UP001501594">
    <property type="component" value="Unassembled WGS sequence"/>
</dbReference>